<name>A0A841EGZ6_9BACT</name>
<dbReference type="Gene3D" id="1.10.10.60">
    <property type="entry name" value="Homeodomain-like"/>
    <property type="match status" value="1"/>
</dbReference>
<proteinExistence type="predicted"/>
<dbReference type="SUPFAM" id="SSF46689">
    <property type="entry name" value="Homeodomain-like"/>
    <property type="match status" value="1"/>
</dbReference>
<dbReference type="GO" id="GO:0003700">
    <property type="term" value="F:DNA-binding transcription factor activity"/>
    <property type="evidence" value="ECO:0007669"/>
    <property type="project" value="InterPro"/>
</dbReference>
<accession>A0A841EGZ6</accession>
<dbReference type="InterPro" id="IPR018060">
    <property type="entry name" value="HTH_AraC"/>
</dbReference>
<dbReference type="SMART" id="SM00342">
    <property type="entry name" value="HTH_ARAC"/>
    <property type="match status" value="1"/>
</dbReference>
<feature type="domain" description="HTH araC/xylS-type" evidence="4">
    <location>
        <begin position="203"/>
        <end position="301"/>
    </location>
</feature>
<keyword evidence="2 5" id="KW-0238">DNA-binding</keyword>
<dbReference type="InterPro" id="IPR037923">
    <property type="entry name" value="HTH-like"/>
</dbReference>
<organism evidence="5 6">
    <name type="scientific">Arcicella rosea</name>
    <dbReference type="NCBI Taxonomy" id="502909"/>
    <lineage>
        <taxon>Bacteria</taxon>
        <taxon>Pseudomonadati</taxon>
        <taxon>Bacteroidota</taxon>
        <taxon>Cytophagia</taxon>
        <taxon>Cytophagales</taxon>
        <taxon>Flectobacillaceae</taxon>
        <taxon>Arcicella</taxon>
    </lineage>
</organism>
<keyword evidence="3" id="KW-0804">Transcription</keyword>
<dbReference type="GO" id="GO:0043565">
    <property type="term" value="F:sequence-specific DNA binding"/>
    <property type="evidence" value="ECO:0007669"/>
    <property type="project" value="InterPro"/>
</dbReference>
<keyword evidence="6" id="KW-1185">Reference proteome</keyword>
<dbReference type="RefSeq" id="WP_184132100.1">
    <property type="nucleotide sequence ID" value="NZ_JACHKT010000007.1"/>
</dbReference>
<gene>
    <name evidence="5" type="ORF">HNP25_001304</name>
</gene>
<keyword evidence="1" id="KW-0805">Transcription regulation</keyword>
<evidence type="ECO:0000256" key="2">
    <source>
        <dbReference type="ARBA" id="ARBA00023125"/>
    </source>
</evidence>
<dbReference type="InterPro" id="IPR009057">
    <property type="entry name" value="Homeodomain-like_sf"/>
</dbReference>
<evidence type="ECO:0000259" key="4">
    <source>
        <dbReference type="PROSITE" id="PS01124"/>
    </source>
</evidence>
<dbReference type="PANTHER" id="PTHR43280:SF32">
    <property type="entry name" value="TRANSCRIPTIONAL REGULATORY PROTEIN"/>
    <property type="match status" value="1"/>
</dbReference>
<dbReference type="PROSITE" id="PS01124">
    <property type="entry name" value="HTH_ARAC_FAMILY_2"/>
    <property type="match status" value="1"/>
</dbReference>
<evidence type="ECO:0000313" key="5">
    <source>
        <dbReference type="EMBL" id="MBB6002652.1"/>
    </source>
</evidence>
<evidence type="ECO:0000256" key="1">
    <source>
        <dbReference type="ARBA" id="ARBA00023015"/>
    </source>
</evidence>
<reference evidence="5 6" key="1">
    <citation type="submission" date="2020-08" db="EMBL/GenBank/DDBJ databases">
        <title>Functional genomics of gut bacteria from endangered species of beetles.</title>
        <authorList>
            <person name="Carlos-Shanley C."/>
        </authorList>
    </citation>
    <scope>NUCLEOTIDE SEQUENCE [LARGE SCALE GENOMIC DNA]</scope>
    <source>
        <strain evidence="5 6">S00070</strain>
    </source>
</reference>
<sequence length="302" mass="36007">MDRPELIPILRPEDLNDFHYKTIEWQPTVSETKHKYYHVNRIEDFFQKLSFPLPPHRKTVHDIIYLKKGFSRRSKGLNKYDFQASQLFFLPAFQITEHEVMSEDVEGYFLHFDDQLFPFLPKNYLNETFQFFQLQSNPVISISEKSKVYIEYLLERLLGLYEDEKELNLNLVATYLLTLFEEIKKELPAERKKTKNAYFQITEQFKNALAQHIYQKQHVADYSKILNISPNYLNKCVKNSTNRTAQDLLNEMLTLEAKTLLKFSNLQISEIAVKLFDQTPSNFSRFFKSQTGFTPKQYLEMY</sequence>
<dbReference type="EMBL" id="JACHKT010000007">
    <property type="protein sequence ID" value="MBB6002652.1"/>
    <property type="molecule type" value="Genomic_DNA"/>
</dbReference>
<dbReference type="Pfam" id="PF12833">
    <property type="entry name" value="HTH_18"/>
    <property type="match status" value="1"/>
</dbReference>
<protein>
    <submittedName>
        <fullName evidence="5">AraC-like DNA-binding protein</fullName>
    </submittedName>
</protein>
<dbReference type="Proteomes" id="UP000524404">
    <property type="component" value="Unassembled WGS sequence"/>
</dbReference>
<dbReference type="SUPFAM" id="SSF51215">
    <property type="entry name" value="Regulatory protein AraC"/>
    <property type="match status" value="1"/>
</dbReference>
<evidence type="ECO:0000313" key="6">
    <source>
        <dbReference type="Proteomes" id="UP000524404"/>
    </source>
</evidence>
<dbReference type="AlphaFoldDB" id="A0A841EGZ6"/>
<comment type="caution">
    <text evidence="5">The sequence shown here is derived from an EMBL/GenBank/DDBJ whole genome shotgun (WGS) entry which is preliminary data.</text>
</comment>
<evidence type="ECO:0000256" key="3">
    <source>
        <dbReference type="ARBA" id="ARBA00023163"/>
    </source>
</evidence>
<dbReference type="PANTHER" id="PTHR43280">
    <property type="entry name" value="ARAC-FAMILY TRANSCRIPTIONAL REGULATOR"/>
    <property type="match status" value="1"/>
</dbReference>